<dbReference type="SUPFAM" id="SSF53335">
    <property type="entry name" value="S-adenosyl-L-methionine-dependent methyltransferases"/>
    <property type="match status" value="1"/>
</dbReference>
<accession>A0A0F9BM84</accession>
<dbReference type="InterPro" id="IPR014710">
    <property type="entry name" value="RmlC-like_jellyroll"/>
</dbReference>
<dbReference type="GO" id="GO:0000271">
    <property type="term" value="P:polysaccharide biosynthetic process"/>
    <property type="evidence" value="ECO:0007669"/>
    <property type="project" value="TreeGrafter"/>
</dbReference>
<dbReference type="PROSITE" id="PS00092">
    <property type="entry name" value="N6_MTASE"/>
    <property type="match status" value="1"/>
</dbReference>
<dbReference type="InterPro" id="IPR029063">
    <property type="entry name" value="SAM-dependent_MTases_sf"/>
</dbReference>
<dbReference type="GO" id="GO:0003676">
    <property type="term" value="F:nucleic acid binding"/>
    <property type="evidence" value="ECO:0007669"/>
    <property type="project" value="InterPro"/>
</dbReference>
<dbReference type="PANTHER" id="PTHR21047">
    <property type="entry name" value="DTDP-6-DEOXY-D-GLUCOSE-3,5 EPIMERASE"/>
    <property type="match status" value="1"/>
</dbReference>
<dbReference type="AlphaFoldDB" id="A0A0F9BM84"/>
<name>A0A0F9BM84_9ZZZZ</name>
<dbReference type="GO" id="GO:0008168">
    <property type="term" value="F:methyltransferase activity"/>
    <property type="evidence" value="ECO:0007669"/>
    <property type="project" value="InterPro"/>
</dbReference>
<dbReference type="InterPro" id="IPR000888">
    <property type="entry name" value="RmlC-like"/>
</dbReference>
<dbReference type="PANTHER" id="PTHR21047:SF2">
    <property type="entry name" value="THYMIDINE DIPHOSPHO-4-KETO-RHAMNOSE 3,5-EPIMERASE"/>
    <property type="match status" value="1"/>
</dbReference>
<dbReference type="GO" id="GO:0006304">
    <property type="term" value="P:DNA modification"/>
    <property type="evidence" value="ECO:0007669"/>
    <property type="project" value="InterPro"/>
</dbReference>
<dbReference type="SUPFAM" id="SSF51182">
    <property type="entry name" value="RmlC-like cupins"/>
    <property type="match status" value="1"/>
</dbReference>
<feature type="domain" description="Type II methyltransferase M.TaqI-like" evidence="1">
    <location>
        <begin position="72"/>
        <end position="114"/>
    </location>
</feature>
<comment type="caution">
    <text evidence="2">The sequence shown here is derived from an EMBL/GenBank/DDBJ whole genome shotgun (WGS) entry which is preliminary data.</text>
</comment>
<dbReference type="EMBL" id="LAZR01037159">
    <property type="protein sequence ID" value="KKL22930.1"/>
    <property type="molecule type" value="Genomic_DNA"/>
</dbReference>
<dbReference type="GO" id="GO:0032259">
    <property type="term" value="P:methylation"/>
    <property type="evidence" value="ECO:0007669"/>
    <property type="project" value="InterPro"/>
</dbReference>
<reference evidence="2" key="1">
    <citation type="journal article" date="2015" name="Nature">
        <title>Complex archaea that bridge the gap between prokaryotes and eukaryotes.</title>
        <authorList>
            <person name="Spang A."/>
            <person name="Saw J.H."/>
            <person name="Jorgensen S.L."/>
            <person name="Zaremba-Niedzwiedzka K."/>
            <person name="Martijn J."/>
            <person name="Lind A.E."/>
            <person name="van Eijk R."/>
            <person name="Schleper C."/>
            <person name="Guy L."/>
            <person name="Ettema T.J."/>
        </authorList>
    </citation>
    <scope>NUCLEOTIDE SEQUENCE</scope>
</reference>
<dbReference type="InterPro" id="IPR002052">
    <property type="entry name" value="DNA_methylase_N6_adenine_CS"/>
</dbReference>
<gene>
    <name evidence="2" type="ORF">LCGC14_2430460</name>
</gene>
<evidence type="ECO:0000259" key="1">
    <source>
        <dbReference type="Pfam" id="PF07669"/>
    </source>
</evidence>
<dbReference type="InterPro" id="IPR011639">
    <property type="entry name" value="MethylTrfase_TaqI-like_dom"/>
</dbReference>
<dbReference type="InterPro" id="IPR011051">
    <property type="entry name" value="RmlC_Cupin_sf"/>
</dbReference>
<dbReference type="Pfam" id="PF07669">
    <property type="entry name" value="Eco57I"/>
    <property type="match status" value="1"/>
</dbReference>
<dbReference type="GO" id="GO:0008830">
    <property type="term" value="F:dTDP-4-dehydrorhamnose 3,5-epimerase activity"/>
    <property type="evidence" value="ECO:0007669"/>
    <property type="project" value="InterPro"/>
</dbReference>
<protein>
    <recommendedName>
        <fullName evidence="1">Type II methyltransferase M.TaqI-like domain-containing protein</fullName>
    </recommendedName>
</protein>
<sequence length="139" mass="16339">MKFTKTEIPDVVICRPKIFGDYRGYFSETFRKDLLEEFLGYRVNFCQDNESKSSYGVLRGLHYQLPPFNIKNCNTLNLEKSEQFDIVFGNPPYIFHRDIPNDQRKIIENNDFTIKGSLEIGKIGGFSWEDSNVTRFYDV</sequence>
<evidence type="ECO:0000313" key="2">
    <source>
        <dbReference type="EMBL" id="KKL22930.1"/>
    </source>
</evidence>
<dbReference type="Pfam" id="PF00908">
    <property type="entry name" value="dTDP_sugar_isom"/>
    <property type="match status" value="1"/>
</dbReference>
<dbReference type="Gene3D" id="2.60.120.10">
    <property type="entry name" value="Jelly Rolls"/>
    <property type="match status" value="1"/>
</dbReference>
<feature type="non-terminal residue" evidence="2">
    <location>
        <position position="139"/>
    </location>
</feature>
<proteinExistence type="predicted"/>
<organism evidence="2">
    <name type="scientific">marine sediment metagenome</name>
    <dbReference type="NCBI Taxonomy" id="412755"/>
    <lineage>
        <taxon>unclassified sequences</taxon>
        <taxon>metagenomes</taxon>
        <taxon>ecological metagenomes</taxon>
    </lineage>
</organism>
<dbReference type="GO" id="GO:0005829">
    <property type="term" value="C:cytosol"/>
    <property type="evidence" value="ECO:0007669"/>
    <property type="project" value="TreeGrafter"/>
</dbReference>